<dbReference type="Pfam" id="PF07810">
    <property type="entry name" value="TMC"/>
    <property type="match status" value="1"/>
</dbReference>
<dbReference type="PANTHER" id="PTHR23302:SF40">
    <property type="entry name" value="TRANSMEMBRANE CHANNEL-LIKE PROTEIN"/>
    <property type="match status" value="1"/>
</dbReference>
<evidence type="ECO:0000256" key="7">
    <source>
        <dbReference type="SAM" id="Phobius"/>
    </source>
</evidence>
<dbReference type="Proteomes" id="UP000292052">
    <property type="component" value="Unassembled WGS sequence"/>
</dbReference>
<feature type="region of interest" description="Disordered" evidence="6">
    <location>
        <begin position="502"/>
        <end position="521"/>
    </location>
</feature>
<evidence type="ECO:0000313" key="10">
    <source>
        <dbReference type="EMBL" id="RZC36461.1"/>
    </source>
</evidence>
<name>A0A482VU33_ASBVE</name>
<evidence type="ECO:0000256" key="3">
    <source>
        <dbReference type="ARBA" id="ARBA00022692"/>
    </source>
</evidence>
<evidence type="ECO:0000256" key="5">
    <source>
        <dbReference type="ARBA" id="ARBA00023136"/>
    </source>
</evidence>
<dbReference type="AlphaFoldDB" id="A0A482VU33"/>
<keyword evidence="5 7" id="KW-0472">Membrane</keyword>
<comment type="caution">
    <text evidence="10">The sequence shown here is derived from an EMBL/GenBank/DDBJ whole genome shotgun (WGS) entry which is preliminary data.</text>
</comment>
<feature type="compositionally biased region" description="Basic and acidic residues" evidence="6">
    <location>
        <begin position="539"/>
        <end position="567"/>
    </location>
</feature>
<comment type="similarity">
    <text evidence="2">Belongs to the TMC family.</text>
</comment>
<evidence type="ECO:0000256" key="2">
    <source>
        <dbReference type="ARBA" id="ARBA00006510"/>
    </source>
</evidence>
<feature type="signal peptide" evidence="8">
    <location>
        <begin position="1"/>
        <end position="25"/>
    </location>
</feature>
<accession>A0A482VU33</accession>
<dbReference type="InterPro" id="IPR038900">
    <property type="entry name" value="TMC"/>
</dbReference>
<feature type="compositionally biased region" description="Basic and acidic residues" evidence="6">
    <location>
        <begin position="650"/>
        <end position="671"/>
    </location>
</feature>
<sequence>MKRIMVLNLLNLYSLIFALFDKINGMTTELENFRINRSDTNRMTSAVAMNISTTINPQAYSAVVQCCRNSSTETDIGTPASLIAAIAIPLVQKVLRNANTESTEDITDYTLTPTEFTENYTNILTTTEKDFENNTTYNYINTSNFEEFQYAFVDYLTLMLFGASQNQTFDESLNSLNLTDNSNISYDSFKTTMAPLLNTSTTELDEKYGDEFTKVFDELKTTFFEDSRITIDCKMICTIGTTSRVVSTIPTIIDELGFNYTVRRRLRSLCWETMFGQELIKLTVLDLIMTILSTLALDLVRGIFVRVMNRCWCWDLEKKFPQYGDFKVAENILHLVNNQGMVWMGMFFSPGLIVLNVVKLFVLMYFRAWIVLTCNVPHEIIFRASRSNNFYYALLLMMLFLCVLPVGYAIVWIKPSWNCGPFTEYQKIFHIFTKTIKKNVPKPVEKALDYIASPGIVIPLLLLLTLIIYYLISLTNALREANNDLKIQLRRERTEERRKMFQIADKRRRRSSGGSGEFSNTPFAKWKKLLGTMPNNGKSFDDTTPRQDSNDFPQIKEERAEPNKNKDFFSKFIKKALGKSSISEDENQEAQNLDEGTDTEQHESLPEDLVSIKDTTKPPLVSKLSTGSGSFDYPRVLLQKKNSQKSSSDSSEKHFQIKDHKAADHKKEVRQDSGSSVWSDNIPVITISKTESAEGLDVVPEMAKIRAVGEAPPKTESESRFKPKIKCALKKQSTEIDEDLICYFNKDLELKPELSHPDEKENFPGVSINSESSDDTARESSTGTVLNSSNIMLAKEEELEDTKEGENGTCQTSNGSITESSAEYNDITSL</sequence>
<reference evidence="10 11" key="1">
    <citation type="submission" date="2017-03" db="EMBL/GenBank/DDBJ databases">
        <title>Genome of the blue death feigning beetle - Asbolus verrucosus.</title>
        <authorList>
            <person name="Rider S.D."/>
        </authorList>
    </citation>
    <scope>NUCLEOTIDE SEQUENCE [LARGE SCALE GENOMIC DNA]</scope>
    <source>
        <strain evidence="10">Butters</strain>
        <tissue evidence="10">Head and leg muscle</tissue>
    </source>
</reference>
<feature type="domain" description="TMC" evidence="9">
    <location>
        <begin position="270"/>
        <end position="385"/>
    </location>
</feature>
<feature type="region of interest" description="Disordered" evidence="6">
    <location>
        <begin position="534"/>
        <end position="567"/>
    </location>
</feature>
<dbReference type="GO" id="GO:0005886">
    <property type="term" value="C:plasma membrane"/>
    <property type="evidence" value="ECO:0007669"/>
    <property type="project" value="InterPro"/>
</dbReference>
<dbReference type="STRING" id="1661398.A0A482VU33"/>
<evidence type="ECO:0000259" key="9">
    <source>
        <dbReference type="Pfam" id="PF07810"/>
    </source>
</evidence>
<comment type="subcellular location">
    <subcellularLocation>
        <location evidence="1">Membrane</location>
        <topology evidence="1">Multi-pass membrane protein</topology>
    </subcellularLocation>
</comment>
<evidence type="ECO:0000256" key="4">
    <source>
        <dbReference type="ARBA" id="ARBA00022989"/>
    </source>
</evidence>
<feature type="compositionally biased region" description="Basic and acidic residues" evidence="6">
    <location>
        <begin position="599"/>
        <end position="616"/>
    </location>
</feature>
<evidence type="ECO:0000256" key="6">
    <source>
        <dbReference type="SAM" id="MobiDB-lite"/>
    </source>
</evidence>
<dbReference type="InterPro" id="IPR012496">
    <property type="entry name" value="TMC_dom"/>
</dbReference>
<keyword evidence="11" id="KW-1185">Reference proteome</keyword>
<dbReference type="GO" id="GO:0008381">
    <property type="term" value="F:mechanosensitive monoatomic ion channel activity"/>
    <property type="evidence" value="ECO:0007669"/>
    <property type="project" value="TreeGrafter"/>
</dbReference>
<keyword evidence="4 7" id="KW-1133">Transmembrane helix</keyword>
<keyword evidence="8" id="KW-0732">Signal</keyword>
<feature type="compositionally biased region" description="Low complexity" evidence="6">
    <location>
        <begin position="640"/>
        <end position="649"/>
    </location>
</feature>
<feature type="region of interest" description="Disordered" evidence="6">
    <location>
        <begin position="640"/>
        <end position="678"/>
    </location>
</feature>
<feature type="region of interest" description="Disordered" evidence="6">
    <location>
        <begin position="579"/>
        <end position="626"/>
    </location>
</feature>
<feature type="region of interest" description="Disordered" evidence="6">
    <location>
        <begin position="754"/>
        <end position="830"/>
    </location>
</feature>
<evidence type="ECO:0000256" key="8">
    <source>
        <dbReference type="SAM" id="SignalP"/>
    </source>
</evidence>
<evidence type="ECO:0000256" key="1">
    <source>
        <dbReference type="ARBA" id="ARBA00004141"/>
    </source>
</evidence>
<feature type="transmembrane region" description="Helical" evidence="7">
    <location>
        <begin position="390"/>
        <end position="413"/>
    </location>
</feature>
<feature type="transmembrane region" description="Helical" evidence="7">
    <location>
        <begin position="447"/>
        <end position="472"/>
    </location>
</feature>
<feature type="chain" id="PRO_5019743431" evidence="8">
    <location>
        <begin position="26"/>
        <end position="830"/>
    </location>
</feature>
<feature type="compositionally biased region" description="Polar residues" evidence="6">
    <location>
        <begin position="779"/>
        <end position="791"/>
    </location>
</feature>
<keyword evidence="3 7" id="KW-0812">Transmembrane</keyword>
<dbReference type="OrthoDB" id="5831905at2759"/>
<evidence type="ECO:0000313" key="11">
    <source>
        <dbReference type="Proteomes" id="UP000292052"/>
    </source>
</evidence>
<gene>
    <name evidence="10" type="ORF">BDFB_009678</name>
</gene>
<proteinExistence type="inferred from homology"/>
<feature type="compositionally biased region" description="Polar residues" evidence="6">
    <location>
        <begin position="808"/>
        <end position="830"/>
    </location>
</feature>
<feature type="transmembrane region" description="Helical" evidence="7">
    <location>
        <begin position="347"/>
        <end position="370"/>
    </location>
</feature>
<dbReference type="PANTHER" id="PTHR23302">
    <property type="entry name" value="TRANSMEMBRANE CHANNEL-RELATED"/>
    <property type="match status" value="1"/>
</dbReference>
<organism evidence="10 11">
    <name type="scientific">Asbolus verrucosus</name>
    <name type="common">Desert ironclad beetle</name>
    <dbReference type="NCBI Taxonomy" id="1661398"/>
    <lineage>
        <taxon>Eukaryota</taxon>
        <taxon>Metazoa</taxon>
        <taxon>Ecdysozoa</taxon>
        <taxon>Arthropoda</taxon>
        <taxon>Hexapoda</taxon>
        <taxon>Insecta</taxon>
        <taxon>Pterygota</taxon>
        <taxon>Neoptera</taxon>
        <taxon>Endopterygota</taxon>
        <taxon>Coleoptera</taxon>
        <taxon>Polyphaga</taxon>
        <taxon>Cucujiformia</taxon>
        <taxon>Tenebrionidae</taxon>
        <taxon>Pimeliinae</taxon>
        <taxon>Asbolus</taxon>
    </lineage>
</organism>
<dbReference type="EMBL" id="QDEB01061759">
    <property type="protein sequence ID" value="RZC36461.1"/>
    <property type="molecule type" value="Genomic_DNA"/>
</dbReference>
<protein>
    <submittedName>
        <fullName evidence="10">Transmembrane channel-like protein 3</fullName>
    </submittedName>
</protein>